<gene>
    <name evidence="2" type="ORF">PENSUB_1152</name>
</gene>
<evidence type="ECO:0000313" key="2">
    <source>
        <dbReference type="EMBL" id="OKP13052.1"/>
    </source>
</evidence>
<feature type="region of interest" description="Disordered" evidence="1">
    <location>
        <begin position="33"/>
        <end position="52"/>
    </location>
</feature>
<evidence type="ECO:0000313" key="3">
    <source>
        <dbReference type="Proteomes" id="UP000186955"/>
    </source>
</evidence>
<dbReference type="AlphaFoldDB" id="A0A1Q5UKR2"/>
<protein>
    <submittedName>
        <fullName evidence="2">Uncharacterized protein</fullName>
    </submittedName>
</protein>
<evidence type="ECO:0000256" key="1">
    <source>
        <dbReference type="SAM" id="MobiDB-lite"/>
    </source>
</evidence>
<accession>A0A1Q5UKR2</accession>
<comment type="caution">
    <text evidence="2">The sequence shown here is derived from an EMBL/GenBank/DDBJ whole genome shotgun (WGS) entry which is preliminary data.</text>
</comment>
<proteinExistence type="predicted"/>
<keyword evidence="3" id="KW-1185">Reference proteome</keyword>
<name>A0A1Q5UKR2_9EURO</name>
<organism evidence="2 3">
    <name type="scientific">Penicillium subrubescens</name>
    <dbReference type="NCBI Taxonomy" id="1316194"/>
    <lineage>
        <taxon>Eukaryota</taxon>
        <taxon>Fungi</taxon>
        <taxon>Dikarya</taxon>
        <taxon>Ascomycota</taxon>
        <taxon>Pezizomycotina</taxon>
        <taxon>Eurotiomycetes</taxon>
        <taxon>Eurotiomycetidae</taxon>
        <taxon>Eurotiales</taxon>
        <taxon>Aspergillaceae</taxon>
        <taxon>Penicillium</taxon>
    </lineage>
</organism>
<dbReference type="EMBL" id="MNBE01000157">
    <property type="protein sequence ID" value="OKP13052.1"/>
    <property type="molecule type" value="Genomic_DNA"/>
</dbReference>
<sequence>MGDMDLSWLTRFSSPSESFDANANMANISYASTAPAATTGGQGNNPVSSQLE</sequence>
<dbReference type="Proteomes" id="UP000186955">
    <property type="component" value="Unassembled WGS sequence"/>
</dbReference>
<reference evidence="2 3" key="1">
    <citation type="submission" date="2016-10" db="EMBL/GenBank/DDBJ databases">
        <title>Genome sequence of the ascomycete fungus Penicillium subrubescens.</title>
        <authorList>
            <person name="De Vries R.P."/>
            <person name="Peng M."/>
            <person name="Dilokpimol A."/>
            <person name="Hilden K."/>
            <person name="Makela M.R."/>
            <person name="Grigoriev I."/>
            <person name="Riley R."/>
            <person name="Granchi Z."/>
        </authorList>
    </citation>
    <scope>NUCLEOTIDE SEQUENCE [LARGE SCALE GENOMIC DNA]</scope>
    <source>
        <strain evidence="2 3">CBS 132785</strain>
    </source>
</reference>